<reference evidence="2 3" key="1">
    <citation type="submission" date="2016-01" db="EMBL/GenBank/DDBJ databases">
        <title>Whole genome sequencing of Myroides marinus L41.</title>
        <authorList>
            <person name="Hong K.W."/>
        </authorList>
    </citation>
    <scope>NUCLEOTIDE SEQUENCE [LARGE SCALE GENOMIC DNA]</scope>
    <source>
        <strain evidence="2 3">L41</strain>
    </source>
</reference>
<dbReference type="AlphaFoldDB" id="A0A163XUR2"/>
<dbReference type="EMBL" id="LQNU01000064">
    <property type="protein sequence ID" value="KZE78468.1"/>
    <property type="molecule type" value="Genomic_DNA"/>
</dbReference>
<gene>
    <name evidence="2" type="ORF">AV926_12290</name>
</gene>
<evidence type="ECO:0000259" key="1">
    <source>
        <dbReference type="Pfam" id="PF00425"/>
    </source>
</evidence>
<accession>A0A163XUR2</accession>
<organism evidence="2 3">
    <name type="scientific">Myroides marinus</name>
    <dbReference type="NCBI Taxonomy" id="703342"/>
    <lineage>
        <taxon>Bacteria</taxon>
        <taxon>Pseudomonadati</taxon>
        <taxon>Bacteroidota</taxon>
        <taxon>Flavobacteriia</taxon>
        <taxon>Flavobacteriales</taxon>
        <taxon>Flavobacteriaceae</taxon>
        <taxon>Myroides</taxon>
    </lineage>
</organism>
<dbReference type="SUPFAM" id="SSF56322">
    <property type="entry name" value="ADC synthase"/>
    <property type="match status" value="1"/>
</dbReference>
<dbReference type="PANTHER" id="PTHR42839:SF2">
    <property type="entry name" value="ISOCHORISMATE SYNTHASE ENTC"/>
    <property type="match status" value="1"/>
</dbReference>
<dbReference type="OrthoDB" id="9806579at2"/>
<proteinExistence type="predicted"/>
<dbReference type="Gene3D" id="3.60.120.10">
    <property type="entry name" value="Anthranilate synthase"/>
    <property type="match status" value="1"/>
</dbReference>
<sequence length="353" mass="39787">MYLFKCLAKQYNDQKPFAVYRKPNSTTAVGLFQKTYALCEVETFEEQGFIFAPFAEGKRFYIPLAESAIIKETLNEATYELADVVLDYENKEAKEAFEDLVTRCVNAIKDKKFGKVVPSRKESLSYQVEDLGILFQKLCSTYPTAFCSLVYHPQIGLWMGATPETLLTVNGNTLKTMALAGTQVNHGQEKVEWGIKEQEEQLFVTDFITETLKPFSSDITTSEPYSKRAAKVMHICTDITATLKDKNLKSIVEALHPTPAVCGMPKAVARDFLVKEEGYHRTYYAGYLGELNCNVELENTEETNLFVNLRCMNIEEDKVNLYIGCGVTIDSDPTSEFIETVNKSSTMKKVLIG</sequence>
<dbReference type="Proteomes" id="UP000076630">
    <property type="component" value="Unassembled WGS sequence"/>
</dbReference>
<dbReference type="PANTHER" id="PTHR42839">
    <property type="entry name" value="ISOCHORISMATE SYNTHASE ENTC"/>
    <property type="match status" value="1"/>
</dbReference>
<evidence type="ECO:0000313" key="2">
    <source>
        <dbReference type="EMBL" id="KZE78468.1"/>
    </source>
</evidence>
<feature type="domain" description="Chorismate-utilising enzyme C-terminal" evidence="1">
    <location>
        <begin position="94"/>
        <end position="343"/>
    </location>
</feature>
<dbReference type="Pfam" id="PF00425">
    <property type="entry name" value="Chorismate_bind"/>
    <property type="match status" value="1"/>
</dbReference>
<keyword evidence="3" id="KW-1185">Reference proteome</keyword>
<comment type="caution">
    <text evidence="2">The sequence shown here is derived from an EMBL/GenBank/DDBJ whole genome shotgun (WGS) entry which is preliminary data.</text>
</comment>
<dbReference type="InterPro" id="IPR015890">
    <property type="entry name" value="Chorismate_C"/>
</dbReference>
<name>A0A163XUR2_9FLAO</name>
<evidence type="ECO:0000313" key="3">
    <source>
        <dbReference type="Proteomes" id="UP000076630"/>
    </source>
</evidence>
<dbReference type="InterPro" id="IPR005801">
    <property type="entry name" value="ADC_synthase"/>
</dbReference>
<dbReference type="RefSeq" id="WP_038986770.1">
    <property type="nucleotide sequence ID" value="NZ_JACAJN010000032.1"/>
</dbReference>
<protein>
    <recommendedName>
        <fullName evidence="1">Chorismate-utilising enzyme C-terminal domain-containing protein</fullName>
    </recommendedName>
</protein>